<feature type="transmembrane region" description="Helical" evidence="11">
    <location>
        <begin position="1380"/>
        <end position="1406"/>
    </location>
</feature>
<comment type="similarity">
    <text evidence="3">Belongs to the nonaspanin (TM9SF) (TC 9.A.2) family.</text>
</comment>
<reference evidence="13" key="1">
    <citation type="submission" date="2022-08" db="EMBL/GenBank/DDBJ databases">
        <authorList>
            <person name="Gutierrez-Valencia J."/>
        </authorList>
    </citation>
    <scope>NUCLEOTIDE SEQUENCE</scope>
</reference>
<feature type="transmembrane region" description="Helical" evidence="11">
    <location>
        <begin position="1110"/>
        <end position="1134"/>
    </location>
</feature>
<dbReference type="CDD" id="cd06174">
    <property type="entry name" value="MFS"/>
    <property type="match status" value="1"/>
</dbReference>
<feature type="compositionally biased region" description="Polar residues" evidence="10">
    <location>
        <begin position="96"/>
        <end position="110"/>
    </location>
</feature>
<dbReference type="Gene3D" id="3.30.1370.50">
    <property type="entry name" value="R3H-like domain"/>
    <property type="match status" value="1"/>
</dbReference>
<feature type="region of interest" description="Disordered" evidence="10">
    <location>
        <begin position="1"/>
        <end position="110"/>
    </location>
</feature>
<feature type="domain" description="G-patch" evidence="12">
    <location>
        <begin position="691"/>
        <end position="737"/>
    </location>
</feature>
<keyword evidence="7 11" id="KW-1133">Transmembrane helix</keyword>
<evidence type="ECO:0000313" key="13">
    <source>
        <dbReference type="EMBL" id="CAI0542566.1"/>
    </source>
</evidence>
<gene>
    <name evidence="13" type="ORF">LITE_LOCUS42531</name>
</gene>
<feature type="transmembrane region" description="Helical" evidence="11">
    <location>
        <begin position="1219"/>
        <end position="1243"/>
    </location>
</feature>
<evidence type="ECO:0000256" key="8">
    <source>
        <dbReference type="ARBA" id="ARBA00023034"/>
    </source>
</evidence>
<feature type="region of interest" description="Disordered" evidence="10">
    <location>
        <begin position="648"/>
        <end position="690"/>
    </location>
</feature>
<evidence type="ECO:0000259" key="12">
    <source>
        <dbReference type="PROSITE" id="PS50174"/>
    </source>
</evidence>
<dbReference type="EMBL" id="CAMGYJ010000009">
    <property type="protein sequence ID" value="CAI0542566.1"/>
    <property type="molecule type" value="Genomic_DNA"/>
</dbReference>
<feature type="compositionally biased region" description="Polar residues" evidence="10">
    <location>
        <begin position="190"/>
        <end position="203"/>
    </location>
</feature>
<feature type="domain" description="G-patch" evidence="12">
    <location>
        <begin position="606"/>
        <end position="652"/>
    </location>
</feature>
<comment type="subcellular location">
    <subcellularLocation>
        <location evidence="1">Endosome membrane</location>
        <topology evidence="1">Multi-pass membrane protein</topology>
    </subcellularLocation>
    <subcellularLocation>
        <location evidence="2">Golgi apparatus membrane</location>
        <topology evidence="2">Multi-pass membrane protein</topology>
    </subcellularLocation>
</comment>
<feature type="compositionally biased region" description="Acidic residues" evidence="10">
    <location>
        <begin position="233"/>
        <end position="284"/>
    </location>
</feature>
<name>A0AAV0QCP9_9ROSI</name>
<feature type="region of interest" description="Disordered" evidence="10">
    <location>
        <begin position="527"/>
        <end position="555"/>
    </location>
</feature>
<feature type="transmembrane region" description="Helical" evidence="11">
    <location>
        <begin position="1301"/>
        <end position="1329"/>
    </location>
</feature>
<proteinExistence type="inferred from homology"/>
<dbReference type="CDD" id="cd02646">
    <property type="entry name" value="R3H_G-patch"/>
    <property type="match status" value="1"/>
</dbReference>
<dbReference type="PROSITE" id="PS50174">
    <property type="entry name" value="G_PATCH"/>
    <property type="match status" value="2"/>
</dbReference>
<sequence length="1412" mass="156142">MGGRGRRRPSNGGRSDPRNNKSGGGSSGRRSNSSSRTGNSLFVDGGALDDWQERTPGSNSRSGSRTRNHKRNKEPSISNSGIPQSPGNAFGFSYPTVEQQEGHNTGNTFDATHPIVLFNSNKTQIVAYLDETPSSEPQTENVSYDYGSSFSFTDGLHRGLGFHDESEETPGGVGSSSKETVGKEQEGSPFDSSPSDIEMNANTDTEDPVESHSKGENPAFLSVAGMRLYTQDISDEEGDEEVDAFQSCDDESSESEQEQSELSGSDDSEENSSDSDLDIDDEVAQDYLEGIGGSRSVVDTKWLVENDLDDSEEDDSSSSSGGFDAIVEKLGGIALQEASMGYGKMTPQSRKKIPTSGRGSWSSGLDDIMFVKDPRIRSVKKHVTPLPQSWPATQKSKRFRNYPGEKKKHRKEMIAVKRRDRMLNRGVDLEQINTKLEQIVLNQVDIFSFPPMHSKDCSQVKRLASIYRLRSGSQGSGKKSFVTVMRTQYTSMPLANDRVHLEKLIGAGNEDEDFAIIEGKSAAGADRRITKNKTTPDLQGSRTKSSRKSTKKAGTNVAYASQPVSFISSGVIQTEEENASKNTTSMDEKVVAVTSSAKVGAFEVHTKGFGSKMLAKMGYIEGEGLGKDRQGMAAPIEVIQRPKSLGLGVQFSDTDINPTSKPERPSRARRPATHEKHRPKPQSLGDFEKHTKGFGSKMMARMGFVEGSGLGRDSQGMVNPLVAVRRPRARGLGAEVVSRSGSPRSDAHRIEIGKKMDSFARLKIWGFALLLILQLGDGFYLPGSYPHKYGVGDSLSVKVNSITSIETEMPFSYYSLPFCRPTEGVKDSAENLGEILMGDRIENSPYKFKMFTNETEIFLCQTKPLSADEFKLMKERIDEMYQVNLILDNLPAIRYTKKESFMVRWTGYPVGIKVQDAYYLFNHLKFTVLVHKYEEANMARVMGTGDAAEMIPTGGTPGSETPGYMVVGFEVVPCNFVHNAKSLKDVQMYGKYKSPIKCDPTTVALPIKENEPIVFTYEVTFQESDIKWPSRWDAYLKMEGSKVHWFSIMNSMMVITFLAGIVLVIFLRTVRRDLTRYEELDKEAQAQMNEELSGWKLVVGDVFRAPTNSALLCVMVGNGVQILGMAVVTVLFAALGFMSPASRGTLLTGMLVFFMILGIAAGYAAVRLWRTMGCGDGKGWASVSWKVACFFPGIAFVILTTLNFLLWGSHSTGAIPFSLFVVLILLWFCISVPLTLIGGYFGARAPHIEYPVRTNQIPREIPAQKYPSWLLVLGAGTLPFGTLFIELFFIMSSIWMGRVYYVFGFLLIVFILLVVVCAEVSIVLTYMHLCVEDWKWWWKSFFASGSVAIYIFLYSINYLIFDLKSLSGPVSATLYLGYSLLMVLAIMLATGTVGFLSSFWFVHYLFSSVKLD</sequence>
<keyword evidence="6" id="KW-0967">Endosome</keyword>
<dbReference type="InterPro" id="IPR034082">
    <property type="entry name" value="R3H_G-patch"/>
</dbReference>
<feature type="compositionally biased region" description="Basic and acidic residues" evidence="10">
    <location>
        <begin position="155"/>
        <end position="164"/>
    </location>
</feature>
<protein>
    <recommendedName>
        <fullName evidence="12">G-patch domain-containing protein</fullName>
    </recommendedName>
</protein>
<dbReference type="InterPro" id="IPR000467">
    <property type="entry name" value="G_patch_dom"/>
</dbReference>
<evidence type="ECO:0000256" key="9">
    <source>
        <dbReference type="ARBA" id="ARBA00023136"/>
    </source>
</evidence>
<feature type="compositionally biased region" description="Low complexity" evidence="10">
    <location>
        <begin position="28"/>
        <end position="40"/>
    </location>
</feature>
<keyword evidence="5" id="KW-0732">Signal</keyword>
<evidence type="ECO:0000256" key="6">
    <source>
        <dbReference type="ARBA" id="ARBA00022753"/>
    </source>
</evidence>
<feature type="transmembrane region" description="Helical" evidence="11">
    <location>
        <begin position="1187"/>
        <end position="1207"/>
    </location>
</feature>
<dbReference type="InterPro" id="IPR036867">
    <property type="entry name" value="R3H_dom_sf"/>
</dbReference>
<keyword evidence="9 11" id="KW-0472">Membrane</keyword>
<evidence type="ECO:0000256" key="2">
    <source>
        <dbReference type="ARBA" id="ARBA00004653"/>
    </source>
</evidence>
<dbReference type="PANTHER" id="PTHR47423">
    <property type="entry name" value="G-PATCH DOMAIN CONTAINING PROTEIN"/>
    <property type="match status" value="1"/>
</dbReference>
<dbReference type="Pfam" id="PF01424">
    <property type="entry name" value="R3H"/>
    <property type="match status" value="1"/>
</dbReference>
<feature type="compositionally biased region" description="Polar residues" evidence="10">
    <location>
        <begin position="651"/>
        <end position="660"/>
    </location>
</feature>
<evidence type="ECO:0000256" key="7">
    <source>
        <dbReference type="ARBA" id="ARBA00022989"/>
    </source>
</evidence>
<feature type="transmembrane region" description="Helical" evidence="11">
    <location>
        <begin position="1045"/>
        <end position="1067"/>
    </location>
</feature>
<evidence type="ECO:0000256" key="4">
    <source>
        <dbReference type="ARBA" id="ARBA00022692"/>
    </source>
</evidence>
<dbReference type="PANTHER" id="PTHR47423:SF2">
    <property type="entry name" value="PROTEIN SQS1"/>
    <property type="match status" value="1"/>
</dbReference>
<dbReference type="GO" id="GO:0003676">
    <property type="term" value="F:nucleic acid binding"/>
    <property type="evidence" value="ECO:0007669"/>
    <property type="project" value="InterPro"/>
</dbReference>
<dbReference type="Pfam" id="PF02990">
    <property type="entry name" value="EMP70"/>
    <property type="match status" value="1"/>
</dbReference>
<evidence type="ECO:0000256" key="11">
    <source>
        <dbReference type="SAM" id="Phobius"/>
    </source>
</evidence>
<organism evidence="13 14">
    <name type="scientific">Linum tenue</name>
    <dbReference type="NCBI Taxonomy" id="586396"/>
    <lineage>
        <taxon>Eukaryota</taxon>
        <taxon>Viridiplantae</taxon>
        <taxon>Streptophyta</taxon>
        <taxon>Embryophyta</taxon>
        <taxon>Tracheophyta</taxon>
        <taxon>Spermatophyta</taxon>
        <taxon>Magnoliopsida</taxon>
        <taxon>eudicotyledons</taxon>
        <taxon>Gunneridae</taxon>
        <taxon>Pentapetalae</taxon>
        <taxon>rosids</taxon>
        <taxon>fabids</taxon>
        <taxon>Malpighiales</taxon>
        <taxon>Linaceae</taxon>
        <taxon>Linum</taxon>
    </lineage>
</organism>
<dbReference type="Proteomes" id="UP001154282">
    <property type="component" value="Unassembled WGS sequence"/>
</dbReference>
<keyword evidence="8" id="KW-0333">Golgi apparatus</keyword>
<accession>A0AAV0QCP9</accession>
<dbReference type="InterPro" id="IPR001374">
    <property type="entry name" value="R3H_dom"/>
</dbReference>
<dbReference type="InterPro" id="IPR004240">
    <property type="entry name" value="EMP70"/>
</dbReference>
<evidence type="ECO:0000256" key="1">
    <source>
        <dbReference type="ARBA" id="ARBA00004337"/>
    </source>
</evidence>
<dbReference type="GO" id="GO:0010008">
    <property type="term" value="C:endosome membrane"/>
    <property type="evidence" value="ECO:0007669"/>
    <property type="project" value="UniProtKB-SubCell"/>
</dbReference>
<feature type="transmembrane region" description="Helical" evidence="11">
    <location>
        <begin position="1146"/>
        <end position="1166"/>
    </location>
</feature>
<dbReference type="GO" id="GO:0000139">
    <property type="term" value="C:Golgi membrane"/>
    <property type="evidence" value="ECO:0007669"/>
    <property type="project" value="UniProtKB-SubCell"/>
</dbReference>
<evidence type="ECO:0000256" key="5">
    <source>
        <dbReference type="ARBA" id="ARBA00022729"/>
    </source>
</evidence>
<comment type="caution">
    <text evidence="13">The sequence shown here is derived from an EMBL/GenBank/DDBJ whole genome shotgun (WGS) entry which is preliminary data.</text>
</comment>
<dbReference type="Pfam" id="PF01585">
    <property type="entry name" value="G-patch"/>
    <property type="match status" value="2"/>
</dbReference>
<feature type="compositionally biased region" description="Basic residues" evidence="10">
    <location>
        <begin position="667"/>
        <end position="680"/>
    </location>
</feature>
<feature type="transmembrane region" description="Helical" evidence="11">
    <location>
        <begin position="1269"/>
        <end position="1295"/>
    </location>
</feature>
<evidence type="ECO:0000313" key="14">
    <source>
        <dbReference type="Proteomes" id="UP001154282"/>
    </source>
</evidence>
<feature type="region of interest" description="Disordered" evidence="10">
    <location>
        <begin position="155"/>
        <end position="291"/>
    </location>
</feature>
<feature type="compositionally biased region" description="Polar residues" evidence="10">
    <location>
        <begin position="75"/>
        <end position="87"/>
    </location>
</feature>
<dbReference type="SMART" id="SM00443">
    <property type="entry name" value="G_patch"/>
    <property type="match status" value="2"/>
</dbReference>
<feature type="compositionally biased region" description="Low complexity" evidence="10">
    <location>
        <begin position="54"/>
        <end position="63"/>
    </location>
</feature>
<keyword evidence="4 11" id="KW-0812">Transmembrane</keyword>
<evidence type="ECO:0000256" key="10">
    <source>
        <dbReference type="SAM" id="MobiDB-lite"/>
    </source>
</evidence>
<evidence type="ECO:0000256" key="3">
    <source>
        <dbReference type="ARBA" id="ARBA00005227"/>
    </source>
</evidence>
<keyword evidence="14" id="KW-1185">Reference proteome</keyword>
<feature type="transmembrane region" description="Helical" evidence="11">
    <location>
        <begin position="1341"/>
        <end position="1360"/>
    </location>
</feature>